<dbReference type="AlphaFoldDB" id="A0AAW4N7Z7"/>
<evidence type="ECO:0000256" key="1">
    <source>
        <dbReference type="SAM" id="SignalP"/>
    </source>
</evidence>
<dbReference type="EMBL" id="JAHOEI010000022">
    <property type="protein sequence ID" value="MBV3387629.1"/>
    <property type="molecule type" value="Genomic_DNA"/>
</dbReference>
<reference evidence="2" key="1">
    <citation type="submission" date="2021-06" db="EMBL/GenBank/DDBJ databases">
        <title>Collection of gut derived symbiotic bacterial strains cultured from healthy donors.</title>
        <authorList>
            <person name="Lin H."/>
            <person name="Littmann E."/>
            <person name="Pamer E.G."/>
        </authorList>
    </citation>
    <scope>NUCLEOTIDE SEQUENCE</scope>
    <source>
        <strain evidence="2">MSK.21.74</strain>
    </source>
</reference>
<sequence>MKQIKVLVSACACNQKFASLVMAVVKNSSTASWPFSSSASASIIQSSSIIKDTI</sequence>
<comment type="caution">
    <text evidence="2">The sequence shown here is derived from an EMBL/GenBank/DDBJ whole genome shotgun (WGS) entry which is preliminary data.</text>
</comment>
<organism evidence="2 3">
    <name type="scientific">Segatella copri</name>
    <dbReference type="NCBI Taxonomy" id="165179"/>
    <lineage>
        <taxon>Bacteria</taxon>
        <taxon>Pseudomonadati</taxon>
        <taxon>Bacteroidota</taxon>
        <taxon>Bacteroidia</taxon>
        <taxon>Bacteroidales</taxon>
        <taxon>Prevotellaceae</taxon>
        <taxon>Segatella</taxon>
    </lineage>
</organism>
<accession>A0AAW4N7Z7</accession>
<dbReference type="RefSeq" id="WP_217752526.1">
    <property type="nucleotide sequence ID" value="NZ_JAHOEI010000022.1"/>
</dbReference>
<name>A0AAW4N7Z7_9BACT</name>
<proteinExistence type="predicted"/>
<evidence type="ECO:0000313" key="3">
    <source>
        <dbReference type="Proteomes" id="UP001196765"/>
    </source>
</evidence>
<dbReference type="Proteomes" id="UP001196765">
    <property type="component" value="Unassembled WGS sequence"/>
</dbReference>
<feature type="signal peptide" evidence="1">
    <location>
        <begin position="1"/>
        <end position="23"/>
    </location>
</feature>
<protein>
    <submittedName>
        <fullName evidence="2">Uncharacterized protein</fullName>
    </submittedName>
</protein>
<feature type="chain" id="PRO_5043755819" evidence="1">
    <location>
        <begin position="24"/>
        <end position="54"/>
    </location>
</feature>
<keyword evidence="1" id="KW-0732">Signal</keyword>
<evidence type="ECO:0000313" key="2">
    <source>
        <dbReference type="EMBL" id="MBV3387629.1"/>
    </source>
</evidence>
<gene>
    <name evidence="2" type="ORF">KSW82_07740</name>
</gene>